<evidence type="ECO:0000313" key="4">
    <source>
        <dbReference type="Proteomes" id="UP000289738"/>
    </source>
</evidence>
<keyword evidence="1" id="KW-1133">Transmembrane helix</keyword>
<evidence type="ECO:0000259" key="2">
    <source>
        <dbReference type="Pfam" id="PF07734"/>
    </source>
</evidence>
<dbReference type="PANTHER" id="PTHR31790:SF604">
    <property type="entry name" value="F-BOX PROTEIN CPR1-RELATED"/>
    <property type="match status" value="1"/>
</dbReference>
<feature type="transmembrane region" description="Helical" evidence="1">
    <location>
        <begin position="198"/>
        <end position="216"/>
    </location>
</feature>
<keyword evidence="4" id="KW-1185">Reference proteome</keyword>
<dbReference type="EMBL" id="SDMP01000008">
    <property type="protein sequence ID" value="RYR44630.1"/>
    <property type="molecule type" value="Genomic_DNA"/>
</dbReference>
<dbReference type="NCBIfam" id="TIGR01640">
    <property type="entry name" value="F_box_assoc_1"/>
    <property type="match status" value="1"/>
</dbReference>
<organism evidence="3 4">
    <name type="scientific">Arachis hypogaea</name>
    <name type="common">Peanut</name>
    <dbReference type="NCBI Taxonomy" id="3818"/>
    <lineage>
        <taxon>Eukaryota</taxon>
        <taxon>Viridiplantae</taxon>
        <taxon>Streptophyta</taxon>
        <taxon>Embryophyta</taxon>
        <taxon>Tracheophyta</taxon>
        <taxon>Spermatophyta</taxon>
        <taxon>Magnoliopsida</taxon>
        <taxon>eudicotyledons</taxon>
        <taxon>Gunneridae</taxon>
        <taxon>Pentapetalae</taxon>
        <taxon>rosids</taxon>
        <taxon>fabids</taxon>
        <taxon>Fabales</taxon>
        <taxon>Fabaceae</taxon>
        <taxon>Papilionoideae</taxon>
        <taxon>50 kb inversion clade</taxon>
        <taxon>dalbergioids sensu lato</taxon>
        <taxon>Dalbergieae</taxon>
        <taxon>Pterocarpus clade</taxon>
        <taxon>Arachis</taxon>
    </lineage>
</organism>
<keyword evidence="1" id="KW-0472">Membrane</keyword>
<comment type="caution">
    <text evidence="3">The sequence shown here is derived from an EMBL/GenBank/DDBJ whole genome shotgun (WGS) entry which is preliminary data.</text>
</comment>
<dbReference type="InterPro" id="IPR006527">
    <property type="entry name" value="F-box-assoc_dom_typ1"/>
</dbReference>
<gene>
    <name evidence="3" type="ORF">Ahy_A08g040932</name>
</gene>
<protein>
    <recommendedName>
        <fullName evidence="2">F-box associated beta-propeller type 1 domain-containing protein</fullName>
    </recommendedName>
</protein>
<dbReference type="Pfam" id="PF07734">
    <property type="entry name" value="FBA_1"/>
    <property type="match status" value="1"/>
</dbReference>
<accession>A0A445C143</accession>
<keyword evidence="1" id="KW-0812">Transmembrane</keyword>
<proteinExistence type="predicted"/>
<dbReference type="AlphaFoldDB" id="A0A445C143"/>
<dbReference type="OrthoDB" id="610337at2759"/>
<dbReference type="InterPro" id="IPR017451">
    <property type="entry name" value="F-box-assoc_interact_dom"/>
</dbReference>
<evidence type="ECO:0000256" key="1">
    <source>
        <dbReference type="SAM" id="Phobius"/>
    </source>
</evidence>
<dbReference type="PANTHER" id="PTHR31790">
    <property type="entry name" value="OS02G0783600 PROTEIN"/>
    <property type="match status" value="1"/>
</dbReference>
<evidence type="ECO:0000313" key="3">
    <source>
        <dbReference type="EMBL" id="RYR44630.1"/>
    </source>
</evidence>
<name>A0A445C143_ARAHY</name>
<sequence length="219" mass="24854">MHCSLQSLDLYRQQSTFVSHPADGKFIRESCNGLLCLSEGFPFETLTLFNPSTRSVSPSVPFECSDECGDLVFRGFGYDILHDQYKFVMGCRASSLRTDFKVRSGAIVFTFGANPCWKTVDHPVFPYHVADKGDGIFVSGTPNWLVYDSTGTRDYETEWFVLTFDLKTESFGRMCLPIVARCSDYTQVPQLSLRNNCLFYSVCTTCILFCTFWIMTEHG</sequence>
<dbReference type="InterPro" id="IPR052361">
    <property type="entry name" value="F-box_domain"/>
</dbReference>
<feature type="domain" description="F-box associated beta-propeller type 1" evidence="2">
    <location>
        <begin position="30"/>
        <end position="216"/>
    </location>
</feature>
<dbReference type="Proteomes" id="UP000289738">
    <property type="component" value="Chromosome A08"/>
</dbReference>
<reference evidence="3 4" key="1">
    <citation type="submission" date="2019-01" db="EMBL/GenBank/DDBJ databases">
        <title>Sequencing of cultivated peanut Arachis hypogaea provides insights into genome evolution and oil improvement.</title>
        <authorList>
            <person name="Chen X."/>
        </authorList>
    </citation>
    <scope>NUCLEOTIDE SEQUENCE [LARGE SCALE GENOMIC DNA]</scope>
    <source>
        <strain evidence="4">cv. Fuhuasheng</strain>
        <tissue evidence="3">Leaves</tissue>
    </source>
</reference>